<organism evidence="2 3">
    <name type="scientific">Pedobacter xixiisoli</name>
    <dbReference type="NCBI Taxonomy" id="1476464"/>
    <lineage>
        <taxon>Bacteria</taxon>
        <taxon>Pseudomonadati</taxon>
        <taxon>Bacteroidota</taxon>
        <taxon>Sphingobacteriia</taxon>
        <taxon>Sphingobacteriales</taxon>
        <taxon>Sphingobacteriaceae</taxon>
        <taxon>Pedobacter</taxon>
    </lineage>
</organism>
<feature type="domain" description="DinB-like" evidence="1">
    <location>
        <begin position="18"/>
        <end position="143"/>
    </location>
</feature>
<evidence type="ECO:0000259" key="1">
    <source>
        <dbReference type="Pfam" id="PF12867"/>
    </source>
</evidence>
<evidence type="ECO:0000313" key="2">
    <source>
        <dbReference type="EMBL" id="SOD15108.1"/>
    </source>
</evidence>
<name>A0A285ZZQ0_9SPHI</name>
<evidence type="ECO:0000313" key="3">
    <source>
        <dbReference type="Proteomes" id="UP000219281"/>
    </source>
</evidence>
<accession>A0A285ZZQ0</accession>
<dbReference type="RefSeq" id="WP_097131585.1">
    <property type="nucleotide sequence ID" value="NZ_OCMT01000002.1"/>
</dbReference>
<dbReference type="AlphaFoldDB" id="A0A285ZZQ0"/>
<dbReference type="InterPro" id="IPR024775">
    <property type="entry name" value="DinB-like"/>
</dbReference>
<dbReference type="Proteomes" id="UP000219281">
    <property type="component" value="Unassembled WGS sequence"/>
</dbReference>
<dbReference type="EMBL" id="OCMT01000002">
    <property type="protein sequence ID" value="SOD15108.1"/>
    <property type="molecule type" value="Genomic_DNA"/>
</dbReference>
<dbReference type="Pfam" id="PF12867">
    <property type="entry name" value="DinB_2"/>
    <property type="match status" value="1"/>
</dbReference>
<sequence length="147" mass="17025">MVTAAIERLAYLVDIVPDLLAKFSEEELSMRPLPNKWSKKEVIGHLIDSATNNHQRFIRGQFELEPSIAYQQDQWNEFNHYGEIAGGHVIAFWKIYHQHLLEVIKRIPSENLSKQVSVGDNLHSLAFLVVDYVAHLEHHLKQIVAYE</sequence>
<protein>
    <submittedName>
        <fullName evidence="2">DinB superfamily protein</fullName>
    </submittedName>
</protein>
<gene>
    <name evidence="2" type="ORF">SAMN06297358_2083</name>
</gene>
<dbReference type="SUPFAM" id="SSF109854">
    <property type="entry name" value="DinB/YfiT-like putative metalloenzymes"/>
    <property type="match status" value="1"/>
</dbReference>
<dbReference type="InterPro" id="IPR034660">
    <property type="entry name" value="DinB/YfiT-like"/>
</dbReference>
<proteinExistence type="predicted"/>
<keyword evidence="3" id="KW-1185">Reference proteome</keyword>
<reference evidence="3" key="1">
    <citation type="submission" date="2017-09" db="EMBL/GenBank/DDBJ databases">
        <authorList>
            <person name="Varghese N."/>
            <person name="Submissions S."/>
        </authorList>
    </citation>
    <scope>NUCLEOTIDE SEQUENCE [LARGE SCALE GENOMIC DNA]</scope>
    <source>
        <strain evidence="3">CGMCC 1.12803</strain>
    </source>
</reference>
<dbReference type="Gene3D" id="1.20.120.450">
    <property type="entry name" value="dinb family like domain"/>
    <property type="match status" value="1"/>
</dbReference>